<dbReference type="OrthoDB" id="347340at2"/>
<dbReference type="RefSeq" id="WP_135589055.1">
    <property type="nucleotide sequence ID" value="NZ_RQEP01000018.1"/>
</dbReference>
<dbReference type="Proteomes" id="UP000297453">
    <property type="component" value="Unassembled WGS sequence"/>
</dbReference>
<accession>A0A4R9FR77</accession>
<dbReference type="EMBL" id="RQEP01000018">
    <property type="protein sequence ID" value="TGK01033.1"/>
    <property type="molecule type" value="Genomic_DNA"/>
</dbReference>
<organism evidence="1 2">
    <name type="scientific">Leptospira semungkisensis</name>
    <dbReference type="NCBI Taxonomy" id="2484985"/>
    <lineage>
        <taxon>Bacteria</taxon>
        <taxon>Pseudomonadati</taxon>
        <taxon>Spirochaetota</taxon>
        <taxon>Spirochaetia</taxon>
        <taxon>Leptospirales</taxon>
        <taxon>Leptospiraceae</taxon>
        <taxon>Leptospira</taxon>
    </lineage>
</organism>
<dbReference type="AlphaFoldDB" id="A0A4R9FR77"/>
<evidence type="ECO:0000313" key="2">
    <source>
        <dbReference type="Proteomes" id="UP000297453"/>
    </source>
</evidence>
<protein>
    <submittedName>
        <fullName evidence="1">Uncharacterized protein</fullName>
    </submittedName>
</protein>
<keyword evidence="2" id="KW-1185">Reference proteome</keyword>
<proteinExistence type="predicted"/>
<sequence length="243" mass="27035">MRTAAYRTILTLSFLIVVHCDSRPRNINTILKDPSISENDGNSKAKILELQFSDFEEDTFTDHDLKGKFSLAPISSYPSSGMKGTSDQNAFESKIILSDSTYSLPLPNGKYEGVLEIEYKRRKLFGAMVYGEMQIFFGKKENLQEQTSDSCVSVPSSSNEKFQLNYICPSLDSDRPIALQISLVKNTKIRWGISGLWWTTLAGVSIWSLASSPLGLIVVGSARGGVFLVPIFKYQELGLKKLP</sequence>
<comment type="caution">
    <text evidence="1">The sequence shown here is derived from an EMBL/GenBank/DDBJ whole genome shotgun (WGS) entry which is preliminary data.</text>
</comment>
<name>A0A4R9FR77_9LEPT</name>
<gene>
    <name evidence="1" type="ORF">EHO59_14040</name>
</gene>
<evidence type="ECO:0000313" key="1">
    <source>
        <dbReference type="EMBL" id="TGK01033.1"/>
    </source>
</evidence>
<reference evidence="1" key="1">
    <citation type="journal article" date="2019" name="PLoS Negl. Trop. Dis.">
        <title>Revisiting the worldwide diversity of Leptospira species in the environment.</title>
        <authorList>
            <person name="Vincent A.T."/>
            <person name="Schiettekatte O."/>
            <person name="Bourhy P."/>
            <person name="Veyrier F.J."/>
            <person name="Picardeau M."/>
        </authorList>
    </citation>
    <scope>NUCLEOTIDE SEQUENCE [LARGE SCALE GENOMIC DNA]</scope>
    <source>
        <strain evidence="1">SSS9</strain>
    </source>
</reference>